<protein>
    <recommendedName>
        <fullName evidence="2">histidine kinase</fullName>
        <ecNumber evidence="2">2.7.13.3</ecNumber>
    </recommendedName>
</protein>
<dbReference type="GO" id="GO:0016301">
    <property type="term" value="F:kinase activity"/>
    <property type="evidence" value="ECO:0007669"/>
    <property type="project" value="UniProtKB-KW"/>
</dbReference>
<dbReference type="SUPFAM" id="SSF55874">
    <property type="entry name" value="ATPase domain of HSP90 chaperone/DNA topoisomerase II/histidine kinase"/>
    <property type="match status" value="1"/>
</dbReference>
<evidence type="ECO:0000256" key="6">
    <source>
        <dbReference type="ARBA" id="ARBA00022777"/>
    </source>
</evidence>
<dbReference type="Gene3D" id="3.30.565.10">
    <property type="entry name" value="Histidine kinase-like ATPase, C-terminal domain"/>
    <property type="match status" value="1"/>
</dbReference>
<feature type="domain" description="Histidine kinase/HSP90-like ATPase" evidence="10">
    <location>
        <begin position="328"/>
        <end position="417"/>
    </location>
</feature>
<name>A0ABV8TVX5_9ACTN</name>
<keyword evidence="9" id="KW-0812">Transmembrane</keyword>
<keyword evidence="8" id="KW-0902">Two-component regulatory system</keyword>
<dbReference type="InterPro" id="IPR036890">
    <property type="entry name" value="HATPase_C_sf"/>
</dbReference>
<dbReference type="InterPro" id="IPR011712">
    <property type="entry name" value="Sig_transdc_His_kin_sub3_dim/P"/>
</dbReference>
<evidence type="ECO:0000256" key="8">
    <source>
        <dbReference type="ARBA" id="ARBA00023012"/>
    </source>
</evidence>
<dbReference type="Pfam" id="PF02518">
    <property type="entry name" value="HATPase_c"/>
    <property type="match status" value="1"/>
</dbReference>
<dbReference type="PANTHER" id="PTHR24421:SF10">
    <property type="entry name" value="NITRATE_NITRITE SENSOR PROTEIN NARQ"/>
    <property type="match status" value="1"/>
</dbReference>
<keyword evidence="9" id="KW-1133">Transmembrane helix</keyword>
<keyword evidence="4" id="KW-0808">Transferase</keyword>
<sequence length="417" mass="44636">MKTFFARLGRETGYNIYSFPLGLASFVLMVVMIAAGGPLAIVWVGLALLVGALYTARGFAVVERASLPMILGEPNPAVHYKPIDPDHGPIRRFFHPFTVPQYYLDVLHGLLAFPLGLAQFVVTVVAWSFTLANLAFPLWWAIVRRIDDTGEIGTFGQFVGIDSFLWNSVLHVSIGLACALLLPFVMRGAALGRAHVSRAVLTGLGTLQEQVDDLSDRRDAAQTAESEALRRIERDIHDGPQQQLLSLGMDLNRTRALMDSDPDAARDSLDEAIVNARGAIDNLRAVSRGIAPPILADRGLKSALEALAGRSAIPVDLDVDAVRRYPKQAETTVYFVVAEALSNAFKHSRADEVVVTVHDTGGSLAVRISDNGVGGAVVTPGHGLAGLHERLRSVGGQISLDSPDGGPTVITADVPCG</sequence>
<dbReference type="RefSeq" id="WP_380619143.1">
    <property type="nucleotide sequence ID" value="NZ_JBHSDK010000010.1"/>
</dbReference>
<evidence type="ECO:0000256" key="4">
    <source>
        <dbReference type="ARBA" id="ARBA00022679"/>
    </source>
</evidence>
<evidence type="ECO:0000313" key="11">
    <source>
        <dbReference type="EMBL" id="MFC4334949.1"/>
    </source>
</evidence>
<dbReference type="Gene3D" id="1.20.5.1930">
    <property type="match status" value="1"/>
</dbReference>
<gene>
    <name evidence="11" type="ORF">ACFPET_07045</name>
</gene>
<dbReference type="EMBL" id="JBHSDK010000010">
    <property type="protein sequence ID" value="MFC4334949.1"/>
    <property type="molecule type" value="Genomic_DNA"/>
</dbReference>
<feature type="transmembrane region" description="Helical" evidence="9">
    <location>
        <begin position="12"/>
        <end position="34"/>
    </location>
</feature>
<evidence type="ECO:0000259" key="10">
    <source>
        <dbReference type="SMART" id="SM00387"/>
    </source>
</evidence>
<organism evidence="11 12">
    <name type="scientific">Salininema proteolyticum</name>
    <dbReference type="NCBI Taxonomy" id="1607685"/>
    <lineage>
        <taxon>Bacteria</taxon>
        <taxon>Bacillati</taxon>
        <taxon>Actinomycetota</taxon>
        <taxon>Actinomycetes</taxon>
        <taxon>Glycomycetales</taxon>
        <taxon>Glycomycetaceae</taxon>
        <taxon>Salininema</taxon>
    </lineage>
</organism>
<evidence type="ECO:0000256" key="5">
    <source>
        <dbReference type="ARBA" id="ARBA00022741"/>
    </source>
</evidence>
<keyword evidence="3" id="KW-0597">Phosphoprotein</keyword>
<keyword evidence="6 11" id="KW-0418">Kinase</keyword>
<dbReference type="PANTHER" id="PTHR24421">
    <property type="entry name" value="NITRATE/NITRITE SENSOR PROTEIN NARX-RELATED"/>
    <property type="match status" value="1"/>
</dbReference>
<dbReference type="Proteomes" id="UP001595823">
    <property type="component" value="Unassembled WGS sequence"/>
</dbReference>
<evidence type="ECO:0000256" key="7">
    <source>
        <dbReference type="ARBA" id="ARBA00022840"/>
    </source>
</evidence>
<feature type="transmembrane region" description="Helical" evidence="9">
    <location>
        <begin position="164"/>
        <end position="185"/>
    </location>
</feature>
<dbReference type="InterPro" id="IPR003594">
    <property type="entry name" value="HATPase_dom"/>
</dbReference>
<keyword evidence="5" id="KW-0547">Nucleotide-binding</keyword>
<reference evidence="12" key="1">
    <citation type="journal article" date="2019" name="Int. J. Syst. Evol. Microbiol.">
        <title>The Global Catalogue of Microorganisms (GCM) 10K type strain sequencing project: providing services to taxonomists for standard genome sequencing and annotation.</title>
        <authorList>
            <consortium name="The Broad Institute Genomics Platform"/>
            <consortium name="The Broad Institute Genome Sequencing Center for Infectious Disease"/>
            <person name="Wu L."/>
            <person name="Ma J."/>
        </authorList>
    </citation>
    <scope>NUCLEOTIDE SEQUENCE [LARGE SCALE GENOMIC DNA]</scope>
    <source>
        <strain evidence="12">IBRC-M 10908</strain>
    </source>
</reference>
<proteinExistence type="predicted"/>
<comment type="caution">
    <text evidence="11">The sequence shown here is derived from an EMBL/GenBank/DDBJ whole genome shotgun (WGS) entry which is preliminary data.</text>
</comment>
<dbReference type="Pfam" id="PF07730">
    <property type="entry name" value="HisKA_3"/>
    <property type="match status" value="1"/>
</dbReference>
<evidence type="ECO:0000256" key="9">
    <source>
        <dbReference type="SAM" id="Phobius"/>
    </source>
</evidence>
<dbReference type="InterPro" id="IPR025828">
    <property type="entry name" value="Put_sensor_dom"/>
</dbReference>
<keyword evidence="9" id="KW-0472">Membrane</keyword>
<dbReference type="InterPro" id="IPR050482">
    <property type="entry name" value="Sensor_HK_TwoCompSys"/>
</dbReference>
<accession>A0ABV8TVX5</accession>
<dbReference type="EC" id="2.7.13.3" evidence="2"/>
<evidence type="ECO:0000256" key="3">
    <source>
        <dbReference type="ARBA" id="ARBA00022553"/>
    </source>
</evidence>
<keyword evidence="7" id="KW-0067">ATP-binding</keyword>
<evidence type="ECO:0000313" key="12">
    <source>
        <dbReference type="Proteomes" id="UP001595823"/>
    </source>
</evidence>
<comment type="catalytic activity">
    <reaction evidence="1">
        <text>ATP + protein L-histidine = ADP + protein N-phospho-L-histidine.</text>
        <dbReference type="EC" id="2.7.13.3"/>
    </reaction>
</comment>
<dbReference type="SMART" id="SM00387">
    <property type="entry name" value="HATPase_c"/>
    <property type="match status" value="1"/>
</dbReference>
<dbReference type="Pfam" id="PF13796">
    <property type="entry name" value="Sensor"/>
    <property type="match status" value="1"/>
</dbReference>
<feature type="transmembrane region" description="Helical" evidence="9">
    <location>
        <begin position="40"/>
        <end position="60"/>
    </location>
</feature>
<evidence type="ECO:0000256" key="1">
    <source>
        <dbReference type="ARBA" id="ARBA00000085"/>
    </source>
</evidence>
<dbReference type="CDD" id="cd16917">
    <property type="entry name" value="HATPase_UhpB-NarQ-NarX-like"/>
    <property type="match status" value="1"/>
</dbReference>
<keyword evidence="12" id="KW-1185">Reference proteome</keyword>
<evidence type="ECO:0000256" key="2">
    <source>
        <dbReference type="ARBA" id="ARBA00012438"/>
    </source>
</evidence>